<dbReference type="RefSeq" id="XP_049261298.1">
    <property type="nucleotide sequence ID" value="XM_049409503.1"/>
</dbReference>
<keyword evidence="1" id="KW-0479">Metal-binding</keyword>
<dbReference type="EC" id="3.4.-.-" evidence="1"/>
<keyword evidence="1" id="KW-0732">Signal</keyword>
<evidence type="ECO:0000313" key="3">
    <source>
        <dbReference type="EMBL" id="KAG7661065.1"/>
    </source>
</evidence>
<feature type="signal peptide" evidence="1">
    <location>
        <begin position="1"/>
        <end position="16"/>
    </location>
</feature>
<feature type="chain" id="PRO_5035340169" description="Peptide hydrolase" evidence="1">
    <location>
        <begin position="17"/>
        <end position="254"/>
    </location>
</feature>
<evidence type="ECO:0000313" key="4">
    <source>
        <dbReference type="Proteomes" id="UP000694255"/>
    </source>
</evidence>
<dbReference type="AlphaFoldDB" id="A0A8J5QGP0"/>
<evidence type="ECO:0000259" key="2">
    <source>
        <dbReference type="Pfam" id="PF04389"/>
    </source>
</evidence>
<reference evidence="3 4" key="1">
    <citation type="journal article" date="2021" name="DNA Res.">
        <title>Genome analysis of Candida subhashii reveals its hybrid nature and dual mitochondrial genome conformations.</title>
        <authorList>
            <person name="Mixao V."/>
            <person name="Hegedusova E."/>
            <person name="Saus E."/>
            <person name="Pryszcz L.P."/>
            <person name="Cillingova A."/>
            <person name="Nosek J."/>
            <person name="Gabaldon T."/>
        </authorList>
    </citation>
    <scope>NUCLEOTIDE SEQUENCE [LARGE SCALE GENOMIC DNA]</scope>
    <source>
        <strain evidence="3 4">CBS 10753</strain>
    </source>
</reference>
<accession>A0A8J5QGP0</accession>
<dbReference type="GO" id="GO:0006508">
    <property type="term" value="P:proteolysis"/>
    <property type="evidence" value="ECO:0007669"/>
    <property type="project" value="UniProtKB-KW"/>
</dbReference>
<dbReference type="Pfam" id="PF04389">
    <property type="entry name" value="Peptidase_M28"/>
    <property type="match status" value="1"/>
</dbReference>
<organism evidence="3 4">
    <name type="scientific">[Candida] subhashii</name>
    <dbReference type="NCBI Taxonomy" id="561895"/>
    <lineage>
        <taxon>Eukaryota</taxon>
        <taxon>Fungi</taxon>
        <taxon>Dikarya</taxon>
        <taxon>Ascomycota</taxon>
        <taxon>Saccharomycotina</taxon>
        <taxon>Pichiomycetes</taxon>
        <taxon>Debaryomycetaceae</taxon>
        <taxon>Spathaspora</taxon>
    </lineage>
</organism>
<dbReference type="InterPro" id="IPR007484">
    <property type="entry name" value="Peptidase_M28"/>
</dbReference>
<comment type="caution">
    <text evidence="3">The sequence shown here is derived from an EMBL/GenBank/DDBJ whole genome shotgun (WGS) entry which is preliminary data.</text>
</comment>
<sequence>MRVLFILSFIACLIEAFPFQFQGLRSNDLTSLLFTRDQDSLRDRLIKLGPDDYKLVSENEKLKLKREGINFIDVTNQIPIPVDFAVEEGIITKPNPPASFLQELLLMGAKQLEFLKKPVPVYKFPKEVKYNEEVSKLFKGIDTDLMLKNLGKFSSFFTRYYKSQYGVDSADWLFDEISSIIKPVNDKVNITKIRHNGWDQYSIIVSIPGKVTDKVVIGAHQDSMNLLFPNLLKAPGADDDGSGTVTTLEAQSEY</sequence>
<dbReference type="EMBL" id="JAGSYN010000270">
    <property type="protein sequence ID" value="KAG7661065.1"/>
    <property type="molecule type" value="Genomic_DNA"/>
</dbReference>
<keyword evidence="1" id="KW-0862">Zinc</keyword>
<dbReference type="GO" id="GO:0046872">
    <property type="term" value="F:metal ion binding"/>
    <property type="evidence" value="ECO:0007669"/>
    <property type="project" value="UniProtKB-KW"/>
</dbReference>
<dbReference type="GO" id="GO:0008233">
    <property type="term" value="F:peptidase activity"/>
    <property type="evidence" value="ECO:0007669"/>
    <property type="project" value="UniProtKB-KW"/>
</dbReference>
<proteinExistence type="inferred from homology"/>
<keyword evidence="1" id="KW-0378">Hydrolase</keyword>
<keyword evidence="4" id="KW-1185">Reference proteome</keyword>
<dbReference type="GeneID" id="73472237"/>
<gene>
    <name evidence="3" type="ORF">J8A68_005437</name>
</gene>
<dbReference type="OrthoDB" id="2214at2759"/>
<dbReference type="Proteomes" id="UP000694255">
    <property type="component" value="Unassembled WGS sequence"/>
</dbReference>
<evidence type="ECO:0000256" key="1">
    <source>
        <dbReference type="RuleBase" id="RU361240"/>
    </source>
</evidence>
<name>A0A8J5QGP0_9ASCO</name>
<protein>
    <recommendedName>
        <fullName evidence="1">Peptide hydrolase</fullName>
        <ecNumber evidence="1">3.4.-.-</ecNumber>
    </recommendedName>
</protein>
<comment type="similarity">
    <text evidence="1">Belongs to the peptidase M28 family.</text>
</comment>
<feature type="domain" description="Peptidase M28" evidence="2">
    <location>
        <begin position="203"/>
        <end position="250"/>
    </location>
</feature>
<keyword evidence="1" id="KW-0645">Protease</keyword>